<dbReference type="InterPro" id="IPR000297">
    <property type="entry name" value="PPIase_PpiC"/>
</dbReference>
<dbReference type="PROSITE" id="PS50198">
    <property type="entry name" value="PPIC_PPIASE_2"/>
    <property type="match status" value="1"/>
</dbReference>
<evidence type="ECO:0000313" key="18">
    <source>
        <dbReference type="EMBL" id="MDR6331967.1"/>
    </source>
</evidence>
<evidence type="ECO:0000313" key="20">
    <source>
        <dbReference type="Proteomes" id="UP001245370"/>
    </source>
</evidence>
<proteinExistence type="inferred from homology"/>
<evidence type="ECO:0000313" key="19">
    <source>
        <dbReference type="Proteomes" id="UP001144397"/>
    </source>
</evidence>
<dbReference type="PANTHER" id="PTHR47529">
    <property type="entry name" value="PEPTIDYL-PROLYL CIS-TRANS ISOMERASE D"/>
    <property type="match status" value="1"/>
</dbReference>
<dbReference type="GeneID" id="95762753"/>
<keyword evidence="20" id="KW-1185">Reference proteome</keyword>
<accession>A0A9W6FJ34</accession>
<evidence type="ECO:0000256" key="6">
    <source>
        <dbReference type="ARBA" id="ARBA00022989"/>
    </source>
</evidence>
<dbReference type="SUPFAM" id="SSF109998">
    <property type="entry name" value="Triger factor/SurA peptide-binding domain-like"/>
    <property type="match status" value="1"/>
</dbReference>
<evidence type="ECO:0000259" key="16">
    <source>
        <dbReference type="PROSITE" id="PS50198"/>
    </source>
</evidence>
<dbReference type="GO" id="GO:0003755">
    <property type="term" value="F:peptidyl-prolyl cis-trans isomerase activity"/>
    <property type="evidence" value="ECO:0007669"/>
    <property type="project" value="UniProtKB-KW"/>
</dbReference>
<protein>
    <recommendedName>
        <fullName evidence="2">Parvulin-like PPIase</fullName>
    </recommendedName>
    <alternativeName>
        <fullName evidence="9">Peptidyl-prolyl cis-trans isomerase plp</fullName>
    </alternativeName>
    <alternativeName>
        <fullName evidence="12">Periplasmic chaperone PpiD</fullName>
    </alternativeName>
    <alternativeName>
        <fullName evidence="13">Periplasmic folding chaperone</fullName>
    </alternativeName>
    <alternativeName>
        <fullName evidence="10">Rotamase plp</fullName>
    </alternativeName>
</protein>
<evidence type="ECO:0000256" key="11">
    <source>
        <dbReference type="ARBA" id="ARBA00038408"/>
    </source>
</evidence>
<sequence length="631" mass="67378">MVLQTLRKGASGWIAKIFLVVLTLSFVVWGIADVFRGMGASAVASVGGTEISAQVFRQQYLDQLQRISRQAGRAITPEQARAFGLDRQVLNQMIADATLDAEAARLSLAISDAQIAREIADNPNFRAPGAKAFDPGYFQQILRANGLTEQRFVASEKQRQVRDQLLQSLGAGVSVPQVLLEAVNRFEGETRTASYIRVTPAAAGTLPAPTEDALRAYFDAHKLAFRAPEYRKISVLALTPAALSAGITVTDEDAKAEYDRTIARFGKPETREVQQIVFTSAADAAAAEEKIKAGATFADIAGARGLTAKDTDLGLVAKSAILDPKIAEAAFSLADGAVSAPVEGRFGTALVHVTKIVPGAFQPFELVKPQIVAELQLDKAKRIILDMHDKVEDERASGATLQETAQKLGLKLASFDVDRSGRDPAGASVEVPGGADVISGAFAAQPGVETDTVQLPQGGGFVWYETAAITPARDRTFEEAKEAVTARYTEAETEKAVEAKAKELMDKAKAGTPLAQVSAEADIPLQIAEGLHRGRAEGPFSAESVTSVFDVKEGGFGIALGTPEPDRIVFQVTKVEIPQQMPPDTSRVTQELSRQLENDVLVQYLAAIQKELGVKINERLFAQAVGSSPAN</sequence>
<dbReference type="Pfam" id="PF13145">
    <property type="entry name" value="Rotamase_2"/>
    <property type="match status" value="1"/>
</dbReference>
<dbReference type="Pfam" id="PF13624">
    <property type="entry name" value="SurA_N_3"/>
    <property type="match status" value="1"/>
</dbReference>
<dbReference type="RefSeq" id="WP_281807333.1">
    <property type="nucleotide sequence ID" value="NZ_BSDO01000002.1"/>
</dbReference>
<dbReference type="InterPro" id="IPR052029">
    <property type="entry name" value="PpiD_chaperone"/>
</dbReference>
<keyword evidence="6 15" id="KW-1133">Transmembrane helix</keyword>
<evidence type="ECO:0000256" key="2">
    <source>
        <dbReference type="ARBA" id="ARBA00018370"/>
    </source>
</evidence>
<organism evidence="17 19">
    <name type="scientific">Xanthobacter flavus</name>
    <dbReference type="NCBI Taxonomy" id="281"/>
    <lineage>
        <taxon>Bacteria</taxon>
        <taxon>Pseudomonadati</taxon>
        <taxon>Pseudomonadota</taxon>
        <taxon>Alphaproteobacteria</taxon>
        <taxon>Hyphomicrobiales</taxon>
        <taxon>Xanthobacteraceae</taxon>
        <taxon>Xanthobacter</taxon>
    </lineage>
</organism>
<gene>
    <name evidence="18" type="ORF">GGQ86_000414</name>
    <name evidence="17" type="ORF">XFLAVUS301_19630</name>
</gene>
<comment type="caution">
    <text evidence="17">The sequence shown here is derived from an EMBL/GenBank/DDBJ whole genome shotgun (WGS) entry which is preliminary data.</text>
</comment>
<evidence type="ECO:0000256" key="10">
    <source>
        <dbReference type="ARBA" id="ARBA00031484"/>
    </source>
</evidence>
<feature type="transmembrane region" description="Helical" evidence="15">
    <location>
        <begin position="12"/>
        <end position="32"/>
    </location>
</feature>
<dbReference type="PANTHER" id="PTHR47529:SF1">
    <property type="entry name" value="PERIPLASMIC CHAPERONE PPID"/>
    <property type="match status" value="1"/>
</dbReference>
<dbReference type="InterPro" id="IPR027304">
    <property type="entry name" value="Trigger_fact/SurA_dom_sf"/>
</dbReference>
<comment type="subcellular location">
    <subcellularLocation>
        <location evidence="1">Cell inner membrane</location>
        <topology evidence="1">Single-pass type II membrane protein</topology>
        <orientation evidence="1">Periplasmic side</orientation>
    </subcellularLocation>
</comment>
<keyword evidence="14 17" id="KW-0413">Isomerase</keyword>
<evidence type="ECO:0000256" key="12">
    <source>
        <dbReference type="ARBA" id="ARBA00040743"/>
    </source>
</evidence>
<keyword evidence="5 15" id="KW-0812">Transmembrane</keyword>
<evidence type="ECO:0000256" key="14">
    <source>
        <dbReference type="PROSITE-ProRule" id="PRU00278"/>
    </source>
</evidence>
<evidence type="ECO:0000256" key="13">
    <source>
        <dbReference type="ARBA" id="ARBA00042775"/>
    </source>
</evidence>
<evidence type="ECO:0000256" key="8">
    <source>
        <dbReference type="ARBA" id="ARBA00023186"/>
    </source>
</evidence>
<keyword evidence="3" id="KW-1003">Cell membrane</keyword>
<evidence type="ECO:0000256" key="3">
    <source>
        <dbReference type="ARBA" id="ARBA00022475"/>
    </source>
</evidence>
<comment type="similarity">
    <text evidence="11">Belongs to the PpiD chaperone family.</text>
</comment>
<evidence type="ECO:0000256" key="4">
    <source>
        <dbReference type="ARBA" id="ARBA00022519"/>
    </source>
</evidence>
<keyword evidence="8" id="KW-0143">Chaperone</keyword>
<keyword evidence="4" id="KW-0997">Cell inner membrane</keyword>
<dbReference type="AlphaFoldDB" id="A0A9W6FJ34"/>
<reference evidence="18 20" key="2">
    <citation type="submission" date="2023-07" db="EMBL/GenBank/DDBJ databases">
        <title>Genomic Encyclopedia of Type Strains, Phase IV (KMG-IV): sequencing the most valuable type-strain genomes for metagenomic binning, comparative biology and taxonomic classification.</title>
        <authorList>
            <person name="Goeker M."/>
        </authorList>
    </citation>
    <scope>NUCLEOTIDE SEQUENCE [LARGE SCALE GENOMIC DNA]</scope>
    <source>
        <strain evidence="18 20">DSM 338</strain>
    </source>
</reference>
<evidence type="ECO:0000256" key="5">
    <source>
        <dbReference type="ARBA" id="ARBA00022692"/>
    </source>
</evidence>
<keyword evidence="7 15" id="KW-0472">Membrane</keyword>
<dbReference type="Gene3D" id="3.10.50.40">
    <property type="match status" value="1"/>
</dbReference>
<dbReference type="EMBL" id="JAVDPY010000001">
    <property type="protein sequence ID" value="MDR6331967.1"/>
    <property type="molecule type" value="Genomic_DNA"/>
</dbReference>
<evidence type="ECO:0000256" key="9">
    <source>
        <dbReference type="ARBA" id="ARBA00030642"/>
    </source>
</evidence>
<dbReference type="SUPFAM" id="SSF54534">
    <property type="entry name" value="FKBP-like"/>
    <property type="match status" value="1"/>
</dbReference>
<evidence type="ECO:0000313" key="17">
    <source>
        <dbReference type="EMBL" id="GLI22289.1"/>
    </source>
</evidence>
<reference evidence="17" key="1">
    <citation type="submission" date="2022-12" db="EMBL/GenBank/DDBJ databases">
        <title>Reference genome sequencing for broad-spectrum identification of bacterial and archaeal isolates by mass spectrometry.</title>
        <authorList>
            <person name="Sekiguchi Y."/>
            <person name="Tourlousse D.M."/>
        </authorList>
    </citation>
    <scope>NUCLEOTIDE SEQUENCE</scope>
    <source>
        <strain evidence="17">301</strain>
    </source>
</reference>
<dbReference type="Proteomes" id="UP001144397">
    <property type="component" value="Unassembled WGS sequence"/>
</dbReference>
<evidence type="ECO:0000256" key="7">
    <source>
        <dbReference type="ARBA" id="ARBA00023136"/>
    </source>
</evidence>
<dbReference type="InterPro" id="IPR046357">
    <property type="entry name" value="PPIase_dom_sf"/>
</dbReference>
<dbReference type="EMBL" id="BSDO01000002">
    <property type="protein sequence ID" value="GLI22289.1"/>
    <property type="molecule type" value="Genomic_DNA"/>
</dbReference>
<evidence type="ECO:0000256" key="15">
    <source>
        <dbReference type="SAM" id="Phobius"/>
    </source>
</evidence>
<dbReference type="Proteomes" id="UP001245370">
    <property type="component" value="Unassembled WGS sequence"/>
</dbReference>
<dbReference type="Gene3D" id="1.10.4030.10">
    <property type="entry name" value="Porin chaperone SurA, peptide-binding domain"/>
    <property type="match status" value="1"/>
</dbReference>
<dbReference type="GO" id="GO:0005886">
    <property type="term" value="C:plasma membrane"/>
    <property type="evidence" value="ECO:0007669"/>
    <property type="project" value="UniProtKB-SubCell"/>
</dbReference>
<name>A0A9W6FJ34_XANFL</name>
<evidence type="ECO:0000256" key="1">
    <source>
        <dbReference type="ARBA" id="ARBA00004382"/>
    </source>
</evidence>
<feature type="domain" description="PpiC" evidence="16">
    <location>
        <begin position="268"/>
        <end position="355"/>
    </location>
</feature>
<keyword evidence="14" id="KW-0697">Rotamase</keyword>